<dbReference type="SMART" id="SM00382">
    <property type="entry name" value="AAA"/>
    <property type="match status" value="3"/>
</dbReference>
<dbReference type="PANTHER" id="PTHR22683">
    <property type="entry name" value="SPORULATION PROTEIN RELATED"/>
    <property type="match status" value="1"/>
</dbReference>
<dbReference type="Pfam" id="PF01580">
    <property type="entry name" value="FtsK_SpoIIIE"/>
    <property type="match status" value="2"/>
</dbReference>
<evidence type="ECO:0000313" key="7">
    <source>
        <dbReference type="EMBL" id="GLZ76442.1"/>
    </source>
</evidence>
<evidence type="ECO:0000256" key="2">
    <source>
        <dbReference type="ARBA" id="ARBA00022840"/>
    </source>
</evidence>
<protein>
    <submittedName>
        <fullName evidence="7">Cell division protein FtsK</fullName>
    </submittedName>
</protein>
<dbReference type="EMBL" id="BSTX01000001">
    <property type="protein sequence ID" value="GLZ76442.1"/>
    <property type="molecule type" value="Genomic_DNA"/>
</dbReference>
<keyword evidence="7" id="KW-0131">Cell cycle</keyword>
<feature type="domain" description="FtsK" evidence="6">
    <location>
        <begin position="916"/>
        <end position="1112"/>
    </location>
</feature>
<dbReference type="Proteomes" id="UP001165079">
    <property type="component" value="Unassembled WGS sequence"/>
</dbReference>
<accession>A0A9W6SIG9</accession>
<dbReference type="PANTHER" id="PTHR22683:SF1">
    <property type="entry name" value="TYPE VII SECRETION SYSTEM PROTEIN ESSC"/>
    <property type="match status" value="1"/>
</dbReference>
<keyword evidence="4" id="KW-0175">Coiled coil</keyword>
<gene>
    <name evidence="7" type="ORF">Afil01_12490</name>
</gene>
<keyword evidence="1 3" id="KW-0547">Nucleotide-binding</keyword>
<feature type="binding site" evidence="3">
    <location>
        <begin position="613"/>
        <end position="620"/>
    </location>
    <ligand>
        <name>ATP</name>
        <dbReference type="ChEBI" id="CHEBI:30616"/>
    </ligand>
</feature>
<evidence type="ECO:0000313" key="8">
    <source>
        <dbReference type="Proteomes" id="UP001165079"/>
    </source>
</evidence>
<keyword evidence="5" id="KW-1133">Transmembrane helix</keyword>
<sequence>MRLQLRVIDSGDAADVLVEADPTTTVAAVAAEISAVLRRGEGDPGVLHLDGVPLDPQTSVWQSALRDASVVGFAPGGRAPSGGVAEVRFVAGTGAGRVVRLAPGVHDVEGLRVTVRRTGACEFTSATPVPLDGEETTGGDWPPGAQLALGDMLLEAHPVTRPDGALQASADGAGLDFYRPPRMVTPVAATRLSVPRKPTPSERQAFPLVVGLVLPLVMAFACVAIFKQYYYLMFALLSPISAIAMHFSNRKRGKGAYKRQLAEYEETRAAVRAKADEAVAAERAHRRAAQPDPAVTALTAEGPGRRLWERRRGDDDFLRLRAGTADRPAAVTIDDHDDEDAAPPLAADVPVTVPLAEHGVIGIAGTGLARDTARWLLAQAAAWHSPTDVRVYLLARGADEEEWGWLRWLPHTRDGEGEAQGLATVATDLDGIARRVAELASTVEMRRHVPGGPAIVVLIEDALRLRHMPGLVQVLRDGPSLDVHVICLAAEEKFLAEECRAIVTEQRDGTLAVQLPGEERLTGVRPDAIGRDWTERLGLALGPLRDGTPGAGEALPESVRLLDLLGMEHPEAADVLQRWRASGRGTEAVVGMSLDAPFTLDLRKDGPHGLIAGTTGAGKSELLQTLVASLATGNSPEALNFLLVDYKGGSAFTDCVRLPHTVGLVTDLDPHMVERALTSLKAELLRRERLFAAYEARDIEDYQRVANRPPLPRLVIVIDEFASLVRELPDFVTGLVNVAQRGRSLGLHLILATQRPAGVVSADIRANTNLRIALRVTDSSESQDIIDARDAAGIGLHTPGRAFVRAGQSSPLIPVQIARASGRRPEGARGVVAPTRVTVLPWRAVGSPPPRPETPPEGEVTDLTALVDAINAAARESLTGPPGTPWLPPLPDLLPLADLSAPGAWGLVDLPASQRQEPLVVDPSTMEHLHIVGSARSGRSEALRTLAGVLAAGHTSAELHLYGIDCGNGALLALADLPHTGAVVTRGQPDRVTRLVERLRTEVAHRQELCAAHGVPTVGELPPETRPARAFLLLDRWEVFTRTIGAEGNGEILDGVMALFREGAAVGVHVIAAGDQELLSGRYAPLAQEKLILRLQDRSDVTMIGLRPADLPKRWPAGRAIRASDGAEVQLAVLSGSADAAAQAAALKELAVPATVGGPRPMRFDPLPERLTVAEARVLRPATAGPLWTLVGVGGDELTAYGADLASVPTLLVAGPSRSGRSTALLAMAADLRASGIDVAVIAPKPSPLRDLAGRPGVLACVTDIAAQFSRLERAMESQRPLVVLADDAELLPRQEADDLLEGIAAGRHLGLRALIAGGTVDDLAGGYAAWQVHARRNRAAVLLSPQDLTAGELIGGRVNRQLIGGPIRPGRGLAALGEPEPRRLALPLATGED</sequence>
<name>A0A9W6SIG9_9ACTN</name>
<evidence type="ECO:0000256" key="1">
    <source>
        <dbReference type="ARBA" id="ARBA00022741"/>
    </source>
</evidence>
<feature type="transmembrane region" description="Helical" evidence="5">
    <location>
        <begin position="232"/>
        <end position="249"/>
    </location>
</feature>
<dbReference type="InterPro" id="IPR027417">
    <property type="entry name" value="P-loop_NTPase"/>
</dbReference>
<evidence type="ECO:0000256" key="5">
    <source>
        <dbReference type="SAM" id="Phobius"/>
    </source>
</evidence>
<comment type="caution">
    <text evidence="7">The sequence shown here is derived from an EMBL/GenBank/DDBJ whole genome shotgun (WGS) entry which is preliminary data.</text>
</comment>
<dbReference type="GO" id="GO:0005524">
    <property type="term" value="F:ATP binding"/>
    <property type="evidence" value="ECO:0007669"/>
    <property type="project" value="UniProtKB-UniRule"/>
</dbReference>
<dbReference type="InterPro" id="IPR003593">
    <property type="entry name" value="AAA+_ATPase"/>
</dbReference>
<keyword evidence="5" id="KW-0472">Membrane</keyword>
<feature type="transmembrane region" description="Helical" evidence="5">
    <location>
        <begin position="205"/>
        <end position="226"/>
    </location>
</feature>
<dbReference type="GO" id="GO:0051301">
    <property type="term" value="P:cell division"/>
    <property type="evidence" value="ECO:0007669"/>
    <property type="project" value="UniProtKB-KW"/>
</dbReference>
<reference evidence="7" key="1">
    <citation type="submission" date="2023-03" db="EMBL/GenBank/DDBJ databases">
        <title>Actinorhabdospora filicis NBRC 111898.</title>
        <authorList>
            <person name="Ichikawa N."/>
            <person name="Sato H."/>
            <person name="Tonouchi N."/>
        </authorList>
    </citation>
    <scope>NUCLEOTIDE SEQUENCE</scope>
    <source>
        <strain evidence="7">NBRC 111898</strain>
    </source>
</reference>
<evidence type="ECO:0000256" key="3">
    <source>
        <dbReference type="PROSITE-ProRule" id="PRU00289"/>
    </source>
</evidence>
<dbReference type="PROSITE" id="PS50901">
    <property type="entry name" value="FTSK"/>
    <property type="match status" value="2"/>
</dbReference>
<organism evidence="7 8">
    <name type="scientific">Actinorhabdospora filicis</name>
    <dbReference type="NCBI Taxonomy" id="1785913"/>
    <lineage>
        <taxon>Bacteria</taxon>
        <taxon>Bacillati</taxon>
        <taxon>Actinomycetota</taxon>
        <taxon>Actinomycetes</taxon>
        <taxon>Micromonosporales</taxon>
        <taxon>Micromonosporaceae</taxon>
        <taxon>Actinorhabdospora</taxon>
    </lineage>
</organism>
<dbReference type="Gene3D" id="3.40.50.300">
    <property type="entry name" value="P-loop containing nucleotide triphosphate hydrolases"/>
    <property type="match status" value="4"/>
</dbReference>
<dbReference type="InterPro" id="IPR002543">
    <property type="entry name" value="FtsK_dom"/>
</dbReference>
<keyword evidence="5" id="KW-0812">Transmembrane</keyword>
<feature type="coiled-coil region" evidence="4">
    <location>
        <begin position="254"/>
        <end position="281"/>
    </location>
</feature>
<feature type="domain" description="FtsK" evidence="6">
    <location>
        <begin position="595"/>
        <end position="783"/>
    </location>
</feature>
<proteinExistence type="predicted"/>
<dbReference type="GO" id="GO:0003677">
    <property type="term" value="F:DNA binding"/>
    <property type="evidence" value="ECO:0007669"/>
    <property type="project" value="InterPro"/>
</dbReference>
<feature type="binding site" evidence="3">
    <location>
        <begin position="933"/>
        <end position="940"/>
    </location>
    <ligand>
        <name>ATP</name>
        <dbReference type="ChEBI" id="CHEBI:30616"/>
    </ligand>
</feature>
<evidence type="ECO:0000256" key="4">
    <source>
        <dbReference type="SAM" id="Coils"/>
    </source>
</evidence>
<dbReference type="InterPro" id="IPR050206">
    <property type="entry name" value="FtsK/SpoIIIE/SftA"/>
</dbReference>
<keyword evidence="2 3" id="KW-0067">ATP-binding</keyword>
<evidence type="ECO:0000259" key="6">
    <source>
        <dbReference type="PROSITE" id="PS50901"/>
    </source>
</evidence>
<keyword evidence="7" id="KW-0132">Cell division</keyword>
<dbReference type="SUPFAM" id="SSF52540">
    <property type="entry name" value="P-loop containing nucleoside triphosphate hydrolases"/>
    <property type="match status" value="3"/>
</dbReference>
<dbReference type="RefSeq" id="WP_285661620.1">
    <property type="nucleotide sequence ID" value="NZ_BSTX01000001.1"/>
</dbReference>
<keyword evidence="8" id="KW-1185">Reference proteome</keyword>
<dbReference type="CDD" id="cd01127">
    <property type="entry name" value="TrwB_TraG_TraD_VirD4"/>
    <property type="match status" value="1"/>
</dbReference>